<keyword evidence="4" id="KW-1185">Reference proteome</keyword>
<organism evidence="3 4">
    <name type="scientific">Microlunatus endophyticus</name>
    <dbReference type="NCBI Taxonomy" id="1716077"/>
    <lineage>
        <taxon>Bacteria</taxon>
        <taxon>Bacillati</taxon>
        <taxon>Actinomycetota</taxon>
        <taxon>Actinomycetes</taxon>
        <taxon>Propionibacteriales</taxon>
        <taxon>Propionibacteriaceae</taxon>
        <taxon>Microlunatus</taxon>
    </lineage>
</organism>
<proteinExistence type="predicted"/>
<dbReference type="EMBL" id="BMMZ01000002">
    <property type="protein sequence ID" value="GGL56517.1"/>
    <property type="molecule type" value="Genomic_DNA"/>
</dbReference>
<evidence type="ECO:0000259" key="2">
    <source>
        <dbReference type="Pfam" id="PF00899"/>
    </source>
</evidence>
<dbReference type="Gene3D" id="3.40.50.720">
    <property type="entry name" value="NAD(P)-binding Rossmann-like Domain"/>
    <property type="match status" value="2"/>
</dbReference>
<reference evidence="3" key="1">
    <citation type="journal article" date="2014" name="Int. J. Syst. Evol. Microbiol.">
        <title>Complete genome sequence of Corynebacterium casei LMG S-19264T (=DSM 44701T), isolated from a smear-ripened cheese.</title>
        <authorList>
            <consortium name="US DOE Joint Genome Institute (JGI-PGF)"/>
            <person name="Walter F."/>
            <person name="Albersmeier A."/>
            <person name="Kalinowski J."/>
            <person name="Ruckert C."/>
        </authorList>
    </citation>
    <scope>NUCLEOTIDE SEQUENCE</scope>
    <source>
        <strain evidence="3">CGMCC 4.7306</strain>
    </source>
</reference>
<evidence type="ECO:0000313" key="4">
    <source>
        <dbReference type="Proteomes" id="UP000613840"/>
    </source>
</evidence>
<evidence type="ECO:0000313" key="3">
    <source>
        <dbReference type="EMBL" id="GGL56517.1"/>
    </source>
</evidence>
<dbReference type="SUPFAM" id="SSF69572">
    <property type="entry name" value="Activating enzymes of the ubiquitin-like proteins"/>
    <property type="match status" value="1"/>
</dbReference>
<feature type="domain" description="THIF-type NAD/FAD binding fold" evidence="2">
    <location>
        <begin position="76"/>
        <end position="260"/>
    </location>
</feature>
<dbReference type="InterPro" id="IPR035985">
    <property type="entry name" value="Ubiquitin-activating_enz"/>
</dbReference>
<dbReference type="InterPro" id="IPR000594">
    <property type="entry name" value="ThiF_NAD_FAD-bd"/>
</dbReference>
<dbReference type="Pfam" id="PF00899">
    <property type="entry name" value="ThiF"/>
    <property type="match status" value="1"/>
</dbReference>
<dbReference type="GO" id="GO:0008641">
    <property type="term" value="F:ubiquitin-like modifier activating enzyme activity"/>
    <property type="evidence" value="ECO:0007669"/>
    <property type="project" value="InterPro"/>
</dbReference>
<gene>
    <name evidence="3" type="ORF">GCM10011575_13720</name>
</gene>
<sequence length="302" mass="32063">MQLGTDAGTGLVLSGVPDHFEDLLALLDGSISLPDLAMIARSYGIEPETALQLVRGIDAAGLLTRPGTPTATPTQRLRIRLIGAGVLGLAVATALLRAGISRLDIVDPDPVDPGIHPRPGLATTQAEALRLRARSRSRSEPNRDAGPPPAIQVARHWNKPDHPPPDLTVIAVDRAEPDRAIGDDYVRSDHPHLYVRPMQAGAVIGPFVLPGRTPCLGCLDRVRRDADPAWPGLLTQLCRIRLPVLPMLAAWAASTAAVQIACWAGGGNPGSGGGTFELTADDFELRVRPWPMHPACGCSWIS</sequence>
<name>A0A917W2S1_9ACTN</name>
<comment type="caution">
    <text evidence="3">The sequence shown here is derived from an EMBL/GenBank/DDBJ whole genome shotgun (WGS) entry which is preliminary data.</text>
</comment>
<reference evidence="3" key="2">
    <citation type="submission" date="2020-09" db="EMBL/GenBank/DDBJ databases">
        <authorList>
            <person name="Sun Q."/>
            <person name="Zhou Y."/>
        </authorList>
    </citation>
    <scope>NUCLEOTIDE SEQUENCE</scope>
    <source>
        <strain evidence="3">CGMCC 4.7306</strain>
    </source>
</reference>
<accession>A0A917W2S1</accession>
<feature type="region of interest" description="Disordered" evidence="1">
    <location>
        <begin position="132"/>
        <end position="165"/>
    </location>
</feature>
<protein>
    <recommendedName>
        <fullName evidence="2">THIF-type NAD/FAD binding fold domain-containing protein</fullName>
    </recommendedName>
</protein>
<evidence type="ECO:0000256" key="1">
    <source>
        <dbReference type="SAM" id="MobiDB-lite"/>
    </source>
</evidence>
<dbReference type="AlphaFoldDB" id="A0A917W2S1"/>
<dbReference type="Proteomes" id="UP000613840">
    <property type="component" value="Unassembled WGS sequence"/>
</dbReference>